<dbReference type="PANTHER" id="PTHR35910">
    <property type="entry name" value="2EXR DOMAIN-CONTAINING PROTEIN"/>
    <property type="match status" value="1"/>
</dbReference>
<dbReference type="OrthoDB" id="3448456at2759"/>
<name>A0A1L7WH71_9HELO</name>
<dbReference type="Pfam" id="PF20150">
    <property type="entry name" value="2EXR"/>
    <property type="match status" value="1"/>
</dbReference>
<protein>
    <recommendedName>
        <fullName evidence="1">2EXR domain-containing protein</fullName>
    </recommendedName>
</protein>
<reference evidence="2 3" key="1">
    <citation type="submission" date="2016-03" db="EMBL/GenBank/DDBJ databases">
        <authorList>
            <person name="Ploux O."/>
        </authorList>
    </citation>
    <scope>NUCLEOTIDE SEQUENCE [LARGE SCALE GENOMIC DNA]</scope>
    <source>
        <strain evidence="2 3">UAMH 11012</strain>
    </source>
</reference>
<evidence type="ECO:0000313" key="2">
    <source>
        <dbReference type="EMBL" id="CZR52113.1"/>
    </source>
</evidence>
<dbReference type="EMBL" id="FJOG01000002">
    <property type="protein sequence ID" value="CZR52113.1"/>
    <property type="molecule type" value="Genomic_DNA"/>
</dbReference>
<dbReference type="PANTHER" id="PTHR35910:SF1">
    <property type="entry name" value="2EXR DOMAIN-CONTAINING PROTEIN"/>
    <property type="match status" value="1"/>
</dbReference>
<dbReference type="InterPro" id="IPR045518">
    <property type="entry name" value="2EXR"/>
</dbReference>
<gene>
    <name evidence="2" type="ORF">PAC_01990</name>
</gene>
<keyword evidence="3" id="KW-1185">Reference proteome</keyword>
<feature type="domain" description="2EXR" evidence="1">
    <location>
        <begin position="42"/>
        <end position="144"/>
    </location>
</feature>
<evidence type="ECO:0000259" key="1">
    <source>
        <dbReference type="Pfam" id="PF20150"/>
    </source>
</evidence>
<proteinExistence type="predicted"/>
<evidence type="ECO:0000313" key="3">
    <source>
        <dbReference type="Proteomes" id="UP000184330"/>
    </source>
</evidence>
<dbReference type="Proteomes" id="UP000184330">
    <property type="component" value="Unassembled WGS sequence"/>
</dbReference>
<sequence>MSRHASATLPSQSNNPMPAIVTKDQYSIQTSPSPSMASQLEFHHFRRLPEENRLAIWGFACKEPQIISVVYFDRIVGETYILGGDIGETEPSREMRRFRFRGQIPSVLHVNSESRKHALEYYPLFFSNAPNNQSNAYFNPNIDTCYIALADQSYEIKSMMLRYSGKRYVNPSNEQGRNQSWNLEHLGFVTERLTRPKDLPDFPAVKFMAVDEAFLRKSQEMEGWVAENWKSFLAWIPRLESFTFVHDGNTRLLSKGIHARNWEAEKIWGLSRPSVFISKFLSG</sequence>
<dbReference type="AlphaFoldDB" id="A0A1L7WH71"/>
<organism evidence="2 3">
    <name type="scientific">Phialocephala subalpina</name>
    <dbReference type="NCBI Taxonomy" id="576137"/>
    <lineage>
        <taxon>Eukaryota</taxon>
        <taxon>Fungi</taxon>
        <taxon>Dikarya</taxon>
        <taxon>Ascomycota</taxon>
        <taxon>Pezizomycotina</taxon>
        <taxon>Leotiomycetes</taxon>
        <taxon>Helotiales</taxon>
        <taxon>Mollisiaceae</taxon>
        <taxon>Phialocephala</taxon>
        <taxon>Phialocephala fortinii species complex</taxon>
    </lineage>
</organism>
<accession>A0A1L7WH71</accession>